<evidence type="ECO:0000313" key="2">
    <source>
        <dbReference type="EMBL" id="CAE7430406.1"/>
    </source>
</evidence>
<feature type="repeat" description="ANK" evidence="1">
    <location>
        <begin position="365"/>
        <end position="397"/>
    </location>
</feature>
<reference evidence="2" key="1">
    <citation type="submission" date="2021-02" db="EMBL/GenBank/DDBJ databases">
        <authorList>
            <person name="Dougan E. K."/>
            <person name="Rhodes N."/>
            <person name="Thang M."/>
            <person name="Chan C."/>
        </authorList>
    </citation>
    <scope>NUCLEOTIDE SEQUENCE</scope>
</reference>
<feature type="repeat" description="ANK" evidence="1">
    <location>
        <begin position="273"/>
        <end position="305"/>
    </location>
</feature>
<keyword evidence="1" id="KW-0040">ANK repeat</keyword>
<dbReference type="PANTHER" id="PTHR24133">
    <property type="entry name" value="ANKYRIN DOMAIN-CONTAINING"/>
    <property type="match status" value="1"/>
</dbReference>
<feature type="repeat" description="ANK" evidence="1">
    <location>
        <begin position="635"/>
        <end position="667"/>
    </location>
</feature>
<name>A0A812RA57_9DINO</name>
<evidence type="ECO:0000256" key="1">
    <source>
        <dbReference type="PROSITE-ProRule" id="PRU00023"/>
    </source>
</evidence>
<feature type="repeat" description="ANK" evidence="1">
    <location>
        <begin position="306"/>
        <end position="338"/>
    </location>
</feature>
<dbReference type="InterPro" id="IPR002110">
    <property type="entry name" value="Ankyrin_rpt"/>
</dbReference>
<evidence type="ECO:0000313" key="3">
    <source>
        <dbReference type="Proteomes" id="UP000601435"/>
    </source>
</evidence>
<sequence>MLHAWHGKYEKECIPAWDYYPVLEAVKSSGRLLYPSASLDQLHSEKRNVVVKQGLSWGGYAVRRLRPEVPDFLERRVAPKMPQEATGKPPLGFRIARIRVFPGRALLSNDRDLPKMPRAAGSWRRSVLELGPDEFDALTSSGGSAVRALKERVRWATGIGIFRQSLVRHGCVLEENDKLDFPMDLQLVVTPCLTKMSTQDFREMHRAVCVGDVHRLEAVLQKGHDPDAQDTEHRTALRKAAFGTAALHSRIAKAGCALLLIEARAGLDIKDSVGSTPLHIALNEKNLQVAGLLIEARAGLDIKDSDGSTPVQSALKEKNLELAGLLISAGAGISGAQREAFEPGNLEVANFMLQAGIDVNEPGDDGRTPLHWVCRCGHLMVLQVLLEARASMNVTDSRNATPLFLAADSGKVDTVQMLIQGEADLNQATASGTNALQIALGNRRLDIARLLLEAKAGWSSSPDSHQAPGLLIASEQLDWYMVRLLLDARASLDAVDALGRTALHHAFLNPQDVESMDMARLLIERTADVNKTLDAEGCAPLHWMSQAGRSDEVPFLVKAKADPNQKNSKGETSLHLASRSGHREVVRQLLENGAETNLADARGRTPLLRAAELGHPEAVSLLLAYRADVGWADADSFTPLLEAAGRGNFECTRLLIQAGADVNRASLLTGATPLQIAQKHDKHAVARLLTDAGASGAASAGYLGK</sequence>
<dbReference type="Proteomes" id="UP000601435">
    <property type="component" value="Unassembled WGS sequence"/>
</dbReference>
<feature type="repeat" description="ANK" evidence="1">
    <location>
        <begin position="536"/>
        <end position="568"/>
    </location>
</feature>
<dbReference type="OrthoDB" id="194358at2759"/>
<dbReference type="PROSITE" id="PS50297">
    <property type="entry name" value="ANK_REP_REGION"/>
    <property type="match status" value="7"/>
</dbReference>
<dbReference type="CDD" id="cd17039">
    <property type="entry name" value="Ubl_ubiquitin_like"/>
    <property type="match status" value="1"/>
</dbReference>
<dbReference type="InterPro" id="IPR052391">
    <property type="entry name" value="E3_Ligase-Neurotoxin"/>
</dbReference>
<dbReference type="Pfam" id="PF00023">
    <property type="entry name" value="Ank"/>
    <property type="match status" value="2"/>
</dbReference>
<feature type="repeat" description="ANK" evidence="1">
    <location>
        <begin position="602"/>
        <end position="634"/>
    </location>
</feature>
<protein>
    <submittedName>
        <fullName evidence="2">ANK3 protein</fullName>
    </submittedName>
</protein>
<proteinExistence type="predicted"/>
<dbReference type="PRINTS" id="PR01415">
    <property type="entry name" value="ANKYRIN"/>
</dbReference>
<dbReference type="Pfam" id="PF13637">
    <property type="entry name" value="Ank_4"/>
    <property type="match status" value="1"/>
</dbReference>
<dbReference type="AlphaFoldDB" id="A0A812RA57"/>
<comment type="caution">
    <text evidence="2">The sequence shown here is derived from an EMBL/GenBank/DDBJ whole genome shotgun (WGS) entry which is preliminary data.</text>
</comment>
<feature type="repeat" description="ANK" evidence="1">
    <location>
        <begin position="398"/>
        <end position="430"/>
    </location>
</feature>
<keyword evidence="3" id="KW-1185">Reference proteome</keyword>
<dbReference type="EMBL" id="CAJNJA010018753">
    <property type="protein sequence ID" value="CAE7430406.1"/>
    <property type="molecule type" value="Genomic_DNA"/>
</dbReference>
<gene>
    <name evidence="2" type="primary">ANK3</name>
    <name evidence="2" type="ORF">SNEC2469_LOCUS11816</name>
</gene>
<dbReference type="PROSITE" id="PS50088">
    <property type="entry name" value="ANK_REPEAT"/>
    <property type="match status" value="8"/>
</dbReference>
<dbReference type="SUPFAM" id="SSF48403">
    <property type="entry name" value="Ankyrin repeat"/>
    <property type="match status" value="2"/>
</dbReference>
<organism evidence="2 3">
    <name type="scientific">Symbiodinium necroappetens</name>
    <dbReference type="NCBI Taxonomy" id="1628268"/>
    <lineage>
        <taxon>Eukaryota</taxon>
        <taxon>Sar</taxon>
        <taxon>Alveolata</taxon>
        <taxon>Dinophyceae</taxon>
        <taxon>Suessiales</taxon>
        <taxon>Symbiodiniaceae</taxon>
        <taxon>Symbiodinium</taxon>
    </lineage>
</organism>
<dbReference type="Pfam" id="PF12796">
    <property type="entry name" value="Ank_2"/>
    <property type="match status" value="3"/>
</dbReference>
<feature type="repeat" description="ANK" evidence="1">
    <location>
        <begin position="569"/>
        <end position="601"/>
    </location>
</feature>
<dbReference type="InterPro" id="IPR036770">
    <property type="entry name" value="Ankyrin_rpt-contain_sf"/>
</dbReference>
<accession>A0A812RA57</accession>
<dbReference type="Gene3D" id="1.25.40.20">
    <property type="entry name" value="Ankyrin repeat-containing domain"/>
    <property type="match status" value="4"/>
</dbReference>
<dbReference type="SMART" id="SM00248">
    <property type="entry name" value="ANK"/>
    <property type="match status" value="13"/>
</dbReference>
<dbReference type="PANTHER" id="PTHR24133:SF40">
    <property type="entry name" value="ANKYRIN REPEAT DOMAIN 44"/>
    <property type="match status" value="1"/>
</dbReference>